<name>A0A0S4QF99_9ACTN</name>
<dbReference type="SUPFAM" id="SSF101874">
    <property type="entry name" value="YceI-like"/>
    <property type="match status" value="1"/>
</dbReference>
<evidence type="ECO:0000313" key="3">
    <source>
        <dbReference type="EMBL" id="CUU53842.1"/>
    </source>
</evidence>
<proteinExistence type="inferred from homology"/>
<dbReference type="PANTHER" id="PTHR34406:SF1">
    <property type="entry name" value="PROTEIN YCEI"/>
    <property type="match status" value="1"/>
</dbReference>
<dbReference type="Pfam" id="PF04264">
    <property type="entry name" value="YceI"/>
    <property type="match status" value="1"/>
</dbReference>
<evidence type="ECO:0000259" key="2">
    <source>
        <dbReference type="SMART" id="SM00867"/>
    </source>
</evidence>
<dbReference type="AlphaFoldDB" id="A0A0S4QF99"/>
<dbReference type="RefSeq" id="WP_006538890.1">
    <property type="nucleotide sequence ID" value="NZ_FAOZ01000001.1"/>
</dbReference>
<dbReference type="Proteomes" id="UP000198802">
    <property type="component" value="Unassembled WGS sequence"/>
</dbReference>
<dbReference type="PANTHER" id="PTHR34406">
    <property type="entry name" value="PROTEIN YCEI"/>
    <property type="match status" value="1"/>
</dbReference>
<dbReference type="EMBL" id="FAOZ01000001">
    <property type="protein sequence ID" value="CUU53842.1"/>
    <property type="molecule type" value="Genomic_DNA"/>
</dbReference>
<feature type="domain" description="Lipid/polyisoprenoid-binding YceI-like" evidence="2">
    <location>
        <begin position="15"/>
        <end position="185"/>
    </location>
</feature>
<reference evidence="4" key="1">
    <citation type="submission" date="2015-11" db="EMBL/GenBank/DDBJ databases">
        <authorList>
            <person name="Varghese N."/>
        </authorList>
    </citation>
    <scope>NUCLEOTIDE SEQUENCE [LARGE SCALE GENOMIC DNA]</scope>
    <source>
        <strain evidence="4">DSM 45899</strain>
    </source>
</reference>
<gene>
    <name evidence="3" type="ORF">Ga0074812_101340</name>
</gene>
<organism evidence="3 4">
    <name type="scientific">Parafrankia irregularis</name>
    <dbReference type="NCBI Taxonomy" id="795642"/>
    <lineage>
        <taxon>Bacteria</taxon>
        <taxon>Bacillati</taxon>
        <taxon>Actinomycetota</taxon>
        <taxon>Actinomycetes</taxon>
        <taxon>Frankiales</taxon>
        <taxon>Frankiaceae</taxon>
        <taxon>Parafrankia</taxon>
    </lineage>
</organism>
<dbReference type="Gene3D" id="2.40.128.110">
    <property type="entry name" value="Lipid/polyisoprenoid-binding, YceI-like"/>
    <property type="match status" value="1"/>
</dbReference>
<keyword evidence="4" id="KW-1185">Reference proteome</keyword>
<evidence type="ECO:0000256" key="1">
    <source>
        <dbReference type="ARBA" id="ARBA00008812"/>
    </source>
</evidence>
<dbReference type="InterPro" id="IPR007372">
    <property type="entry name" value="Lipid/polyisoprenoid-bd_YceI"/>
</dbReference>
<sequence>MTAPASTPLTDLTGTWTLDPAHTRIGFAARHAMVTTVRGQFTGVQGTLELDGANPTASTANVTIETATFDSGTPDRDGHVKSADLLDVEQFPTITFVSTGAKTGSDEDSYVLTGDLTIRGVTRPVELAITFEGSSKDPFGNIRAGFTGATSISRKDFGITFNAVLETGGVLISDKIKIELDVSAIKSV</sequence>
<dbReference type="SMART" id="SM00867">
    <property type="entry name" value="YceI"/>
    <property type="match status" value="1"/>
</dbReference>
<evidence type="ECO:0000313" key="4">
    <source>
        <dbReference type="Proteomes" id="UP000198802"/>
    </source>
</evidence>
<protein>
    <submittedName>
        <fullName evidence="3">Polyisoprenoid-binding protein YceI</fullName>
    </submittedName>
</protein>
<dbReference type="InterPro" id="IPR036761">
    <property type="entry name" value="TTHA0802/YceI-like_sf"/>
</dbReference>
<comment type="similarity">
    <text evidence="1">Belongs to the UPF0312 family.</text>
</comment>
<accession>A0A0S4QF99</accession>